<sequence length="277" mass="31291">MFLLVLTYAVVVVAAGWHVIDRTRRTSIQKRIRSSASFGAEWTGICIRAVVGSPRELWRTAISVSARFAERVWRRRRTVAVAMLLFAAPVSVLIAFGSLSGSHQSFDDLAMQQNPVVAAVLDGEQLVPPAALPPEVFVTREASVDRMELATASREWLKLDPEFKRRLLLVFRAMENHGYRMALLEGYRSPERQRMLAQLGPHVTNAGAFQSYHQFGLAADSAFYRDGRLVISEKDPWAMEGYRLYGAYAESFGLTWGGHWQMRDFGHVELRRKHAVP</sequence>
<dbReference type="SUPFAM" id="SSF55166">
    <property type="entry name" value="Hedgehog/DD-peptidase"/>
    <property type="match status" value="1"/>
</dbReference>
<evidence type="ECO:0000256" key="1">
    <source>
        <dbReference type="SAM" id="Phobius"/>
    </source>
</evidence>
<dbReference type="RefSeq" id="WP_326506207.1">
    <property type="nucleotide sequence ID" value="NZ_JAWIIV010000006.1"/>
</dbReference>
<comment type="caution">
    <text evidence="3">The sequence shown here is derived from an EMBL/GenBank/DDBJ whole genome shotgun (WGS) entry which is preliminary data.</text>
</comment>
<feature type="domain" description="Peptidase M15C" evidence="2">
    <location>
        <begin position="205"/>
        <end position="270"/>
    </location>
</feature>
<evidence type="ECO:0000313" key="3">
    <source>
        <dbReference type="EMBL" id="MEC4719359.1"/>
    </source>
</evidence>
<dbReference type="Pfam" id="PF13539">
    <property type="entry name" value="Peptidase_M15_4"/>
    <property type="match status" value="1"/>
</dbReference>
<dbReference type="Gene3D" id="3.30.1380.10">
    <property type="match status" value="1"/>
</dbReference>
<keyword evidence="1" id="KW-0472">Membrane</keyword>
<proteinExistence type="predicted"/>
<feature type="transmembrane region" description="Helical" evidence="1">
    <location>
        <begin position="6"/>
        <end position="23"/>
    </location>
</feature>
<evidence type="ECO:0000313" key="4">
    <source>
        <dbReference type="Proteomes" id="UP001352263"/>
    </source>
</evidence>
<keyword evidence="1" id="KW-0812">Transmembrane</keyword>
<dbReference type="InterPro" id="IPR009045">
    <property type="entry name" value="Zn_M74/Hedgehog-like"/>
</dbReference>
<evidence type="ECO:0000259" key="2">
    <source>
        <dbReference type="Pfam" id="PF13539"/>
    </source>
</evidence>
<accession>A0ABU6J6T9</accession>
<dbReference type="Proteomes" id="UP001352263">
    <property type="component" value="Unassembled WGS sequence"/>
</dbReference>
<keyword evidence="1" id="KW-1133">Transmembrane helix</keyword>
<organism evidence="3 4">
    <name type="scientific">Noviherbaspirillum album</name>
    <dbReference type="NCBI Taxonomy" id="3080276"/>
    <lineage>
        <taxon>Bacteria</taxon>
        <taxon>Pseudomonadati</taxon>
        <taxon>Pseudomonadota</taxon>
        <taxon>Betaproteobacteria</taxon>
        <taxon>Burkholderiales</taxon>
        <taxon>Oxalobacteraceae</taxon>
        <taxon>Noviherbaspirillum</taxon>
    </lineage>
</organism>
<keyword evidence="4" id="KW-1185">Reference proteome</keyword>
<protein>
    <submittedName>
        <fullName evidence="3">M15 family metallopeptidase</fullName>
    </submittedName>
</protein>
<dbReference type="InterPro" id="IPR039561">
    <property type="entry name" value="Peptidase_M15C"/>
</dbReference>
<dbReference type="EMBL" id="JAWIIV010000006">
    <property type="protein sequence ID" value="MEC4719359.1"/>
    <property type="molecule type" value="Genomic_DNA"/>
</dbReference>
<reference evidence="3 4" key="1">
    <citation type="submission" date="2023-10" db="EMBL/GenBank/DDBJ databases">
        <title>Noviherbaspirillum sp. CPCC 100848 genome assembly.</title>
        <authorList>
            <person name="Li X.Y."/>
            <person name="Fang X.M."/>
        </authorList>
    </citation>
    <scope>NUCLEOTIDE SEQUENCE [LARGE SCALE GENOMIC DNA]</scope>
    <source>
        <strain evidence="3 4">CPCC 100848</strain>
    </source>
</reference>
<gene>
    <name evidence="3" type="ORF">RY831_09375</name>
</gene>
<name>A0ABU6J6T9_9BURK</name>
<feature type="transmembrane region" description="Helical" evidence="1">
    <location>
        <begin position="79"/>
        <end position="99"/>
    </location>
</feature>
<dbReference type="CDD" id="cd14845">
    <property type="entry name" value="L-Ala-D-Glu_peptidase_like"/>
    <property type="match status" value="1"/>
</dbReference>